<feature type="region of interest" description="Disordered" evidence="1">
    <location>
        <begin position="187"/>
        <end position="208"/>
    </location>
</feature>
<sequence>MLLTMPPRMCEDVDYPPHPLPTTDHYNPVRHSHSYSTTLAVIVCLKAEFSTKRIIAPMRTDPFELNPTSQTPFQRPPRTFSGNGVTSPELRTFRHANAALQAELKYGSARWDDEVLGSKMTPSSSASQTSPVSTHFDNDENVFGIAMSQNGQFEAAPNGRAYLSPRRQKFGEGEFAQQLESLGLTRADNNPRNPRSLPCSPAFPQSTSTKAVNIINSERTRSPENDPRMLFGSEDTHLPWIKQLSPTQFTQHVSPQMLPRGSPPAKSIWEAEDDEFDRWPTVGQAREELEVVRRNATLKRNTFVRPAEPKLSVAEQVAEAMKTPLGENGRTVDEREQLILELGDMDCGNPWAQDAHDDIFVPFCSRAYTALPASAPARHMHVLDANSYVSSTDDVVKNARPRLCDAVATILAYTSLKCLEAFLDPEVEVFEWRRLGNCVVIRRQGNEVLVGNYYNFGTTYQWGYLVRSTIDKNGAWSETYASVSQGTTPVTKDRVLFEEFKGEDTHWDVKPDNEEFALYSGRELARFLLRWSVWDYNKWWRYKIEWEVDGKVTNARDHHRYPAGLLE</sequence>
<organism evidence="2 3">
    <name type="scientific">Didymella rabiei</name>
    <name type="common">Chickpea ascochyta blight fungus</name>
    <name type="synonym">Mycosphaerella rabiei</name>
    <dbReference type="NCBI Taxonomy" id="5454"/>
    <lineage>
        <taxon>Eukaryota</taxon>
        <taxon>Fungi</taxon>
        <taxon>Dikarya</taxon>
        <taxon>Ascomycota</taxon>
        <taxon>Pezizomycotina</taxon>
        <taxon>Dothideomycetes</taxon>
        <taxon>Pleosporomycetidae</taxon>
        <taxon>Pleosporales</taxon>
        <taxon>Pleosporineae</taxon>
        <taxon>Didymellaceae</taxon>
        <taxon>Ascochyta</taxon>
    </lineage>
</organism>
<evidence type="ECO:0000256" key="1">
    <source>
        <dbReference type="SAM" id="MobiDB-lite"/>
    </source>
</evidence>
<evidence type="ECO:0000313" key="3">
    <source>
        <dbReference type="Proteomes" id="UP000076837"/>
    </source>
</evidence>
<proteinExistence type="predicted"/>
<gene>
    <name evidence="2" type="ORF">ST47_g506</name>
</gene>
<dbReference type="OrthoDB" id="5395789at2759"/>
<evidence type="ECO:0000313" key="2">
    <source>
        <dbReference type="EMBL" id="KZM28370.1"/>
    </source>
</evidence>
<keyword evidence="3" id="KW-1185">Reference proteome</keyword>
<comment type="caution">
    <text evidence="2">The sequence shown here is derived from an EMBL/GenBank/DDBJ whole genome shotgun (WGS) entry which is preliminary data.</text>
</comment>
<reference evidence="2 3" key="1">
    <citation type="journal article" date="2016" name="Sci. Rep.">
        <title>Draft genome sequencing and secretome analysis of fungal phytopathogen Ascochyta rabiei provides insight into the necrotrophic effector repertoire.</title>
        <authorList>
            <person name="Verma S."/>
            <person name="Gazara R.K."/>
            <person name="Nizam S."/>
            <person name="Parween S."/>
            <person name="Chattopadhyay D."/>
            <person name="Verma P.K."/>
        </authorList>
    </citation>
    <scope>NUCLEOTIDE SEQUENCE [LARGE SCALE GENOMIC DNA]</scope>
    <source>
        <strain evidence="2 3">ArDII</strain>
    </source>
</reference>
<name>A0A163M3M6_DIDRA</name>
<protein>
    <submittedName>
        <fullName evidence="2">Uncharacterized protein</fullName>
    </submittedName>
</protein>
<feature type="region of interest" description="Disordered" evidence="1">
    <location>
        <begin position="61"/>
        <end position="84"/>
    </location>
</feature>
<accession>A0A163M3M6</accession>
<dbReference type="AlphaFoldDB" id="A0A163M3M6"/>
<dbReference type="Proteomes" id="UP000076837">
    <property type="component" value="Unassembled WGS sequence"/>
</dbReference>
<dbReference type="EMBL" id="JYNV01000020">
    <property type="protein sequence ID" value="KZM28370.1"/>
    <property type="molecule type" value="Genomic_DNA"/>
</dbReference>